<sequence length="185" mass="20226">MIKNKDPRVEDAQKKIIASDRGRFKLIGKPKGGKHYSWDQIRDITIQVAPELLIIDYLTLIGSYRNELEAVYDLIPKIKGLADDFGIAVMMLSQMGRSSRAAQKGGSGGHAAGGHYVEDAADVEIELLKEDTDDYTPAIVATVTKTRKSAAGGNYALGFIPRTLSFKATTTKVERAKAPTKIFNI</sequence>
<proteinExistence type="predicted"/>
<protein>
    <recommendedName>
        <fullName evidence="1">SF4 helicase domain-containing protein</fullName>
    </recommendedName>
</protein>
<comment type="caution">
    <text evidence="2">The sequence shown here is derived from an EMBL/GenBank/DDBJ whole genome shotgun (WGS) entry which is preliminary data.</text>
</comment>
<dbReference type="InterPro" id="IPR027417">
    <property type="entry name" value="P-loop_NTPase"/>
</dbReference>
<dbReference type="SUPFAM" id="SSF52540">
    <property type="entry name" value="P-loop containing nucleoside triphosphate hydrolases"/>
    <property type="match status" value="1"/>
</dbReference>
<feature type="domain" description="SF4 helicase" evidence="1">
    <location>
        <begin position="42"/>
        <end position="166"/>
    </location>
</feature>
<organism evidence="2">
    <name type="scientific">bioreactor metagenome</name>
    <dbReference type="NCBI Taxonomy" id="1076179"/>
    <lineage>
        <taxon>unclassified sequences</taxon>
        <taxon>metagenomes</taxon>
        <taxon>ecological metagenomes</taxon>
    </lineage>
</organism>
<dbReference type="GO" id="GO:0005524">
    <property type="term" value="F:ATP binding"/>
    <property type="evidence" value="ECO:0007669"/>
    <property type="project" value="InterPro"/>
</dbReference>
<dbReference type="GO" id="GO:0006260">
    <property type="term" value="P:DNA replication"/>
    <property type="evidence" value="ECO:0007669"/>
    <property type="project" value="InterPro"/>
</dbReference>
<dbReference type="GO" id="GO:0003678">
    <property type="term" value="F:DNA helicase activity"/>
    <property type="evidence" value="ECO:0007669"/>
    <property type="project" value="InterPro"/>
</dbReference>
<gene>
    <name evidence="2" type="ORF">SDC9_172172</name>
</gene>
<evidence type="ECO:0000259" key="1">
    <source>
        <dbReference type="Pfam" id="PF03796"/>
    </source>
</evidence>
<dbReference type="AlphaFoldDB" id="A0A645GF92"/>
<dbReference type="InterPro" id="IPR007694">
    <property type="entry name" value="DNA_helicase_DnaB-like_C"/>
</dbReference>
<dbReference type="Gene3D" id="3.40.50.300">
    <property type="entry name" value="P-loop containing nucleotide triphosphate hydrolases"/>
    <property type="match status" value="1"/>
</dbReference>
<dbReference type="Pfam" id="PF03796">
    <property type="entry name" value="DnaB_C"/>
    <property type="match status" value="1"/>
</dbReference>
<name>A0A645GF92_9ZZZZ</name>
<evidence type="ECO:0000313" key="2">
    <source>
        <dbReference type="EMBL" id="MPN24770.1"/>
    </source>
</evidence>
<reference evidence="2" key="1">
    <citation type="submission" date="2019-08" db="EMBL/GenBank/DDBJ databases">
        <authorList>
            <person name="Kucharzyk K."/>
            <person name="Murdoch R.W."/>
            <person name="Higgins S."/>
            <person name="Loffler F."/>
        </authorList>
    </citation>
    <scope>NUCLEOTIDE SEQUENCE</scope>
</reference>
<accession>A0A645GF92</accession>
<dbReference type="EMBL" id="VSSQ01073720">
    <property type="protein sequence ID" value="MPN24770.1"/>
    <property type="molecule type" value="Genomic_DNA"/>
</dbReference>